<dbReference type="InterPro" id="IPR010730">
    <property type="entry name" value="HET"/>
</dbReference>
<dbReference type="PANTHER" id="PTHR10622:SF11">
    <property type="entry name" value="HET-DOMAIN-CONTAINING PROTEIN"/>
    <property type="match status" value="1"/>
</dbReference>
<name>A0A1L7XLU6_9HELO</name>
<dbReference type="CDD" id="cd00180">
    <property type="entry name" value="PKc"/>
    <property type="match status" value="1"/>
</dbReference>
<evidence type="ECO:0000256" key="1">
    <source>
        <dbReference type="SAM" id="MobiDB-lite"/>
    </source>
</evidence>
<dbReference type="Gene3D" id="1.10.510.10">
    <property type="entry name" value="Transferase(Phosphotransferase) domain 1"/>
    <property type="match status" value="1"/>
</dbReference>
<dbReference type="InterPro" id="IPR000719">
    <property type="entry name" value="Prot_kinase_dom"/>
</dbReference>
<protein>
    <recommendedName>
        <fullName evidence="2">Protein kinase domain-containing protein</fullName>
    </recommendedName>
</protein>
<dbReference type="InterPro" id="IPR011009">
    <property type="entry name" value="Kinase-like_dom_sf"/>
</dbReference>
<dbReference type="OrthoDB" id="3531824at2759"/>
<dbReference type="EMBL" id="FJOG01000034">
    <property type="protein sequence ID" value="CZR66030.1"/>
    <property type="molecule type" value="Genomic_DNA"/>
</dbReference>
<evidence type="ECO:0000313" key="4">
    <source>
        <dbReference type="Proteomes" id="UP000184330"/>
    </source>
</evidence>
<dbReference type="GO" id="GO:0004672">
    <property type="term" value="F:protein kinase activity"/>
    <property type="evidence" value="ECO:0007669"/>
    <property type="project" value="InterPro"/>
</dbReference>
<accession>A0A1L7XLU6</accession>
<dbReference type="PANTHER" id="PTHR10622">
    <property type="entry name" value="HET DOMAIN-CONTAINING PROTEIN"/>
    <property type="match status" value="1"/>
</dbReference>
<dbReference type="Proteomes" id="UP000184330">
    <property type="component" value="Unassembled WGS sequence"/>
</dbReference>
<dbReference type="STRING" id="576137.A0A1L7XLU6"/>
<feature type="region of interest" description="Disordered" evidence="1">
    <location>
        <begin position="790"/>
        <end position="817"/>
    </location>
</feature>
<evidence type="ECO:0000259" key="2">
    <source>
        <dbReference type="PROSITE" id="PS50011"/>
    </source>
</evidence>
<dbReference type="AlphaFoldDB" id="A0A1L7XLU6"/>
<gene>
    <name evidence="3" type="ORF">PAC_15930</name>
</gene>
<dbReference type="SUPFAM" id="SSF56112">
    <property type="entry name" value="Protein kinase-like (PK-like)"/>
    <property type="match status" value="1"/>
</dbReference>
<dbReference type="Pfam" id="PF00069">
    <property type="entry name" value="Pkinase"/>
    <property type="match status" value="1"/>
</dbReference>
<reference evidence="3 4" key="1">
    <citation type="submission" date="2016-03" db="EMBL/GenBank/DDBJ databases">
        <authorList>
            <person name="Ploux O."/>
        </authorList>
    </citation>
    <scope>NUCLEOTIDE SEQUENCE [LARGE SCALE GENOMIC DNA]</scope>
    <source>
        <strain evidence="3 4">UAMH 11012</strain>
    </source>
</reference>
<dbReference type="Pfam" id="PF06985">
    <property type="entry name" value="HET"/>
    <property type="match status" value="1"/>
</dbReference>
<dbReference type="SMART" id="SM00220">
    <property type="entry name" value="S_TKc"/>
    <property type="match status" value="1"/>
</dbReference>
<dbReference type="Gene3D" id="3.30.200.20">
    <property type="entry name" value="Phosphorylase Kinase, domain 1"/>
    <property type="match status" value="1"/>
</dbReference>
<proteinExistence type="predicted"/>
<keyword evidence="4" id="KW-1185">Reference proteome</keyword>
<dbReference type="PROSITE" id="PS50011">
    <property type="entry name" value="PROTEIN_KINASE_DOM"/>
    <property type="match status" value="1"/>
</dbReference>
<dbReference type="InterPro" id="IPR008271">
    <property type="entry name" value="Ser/Thr_kinase_AS"/>
</dbReference>
<dbReference type="PROSITE" id="PS00108">
    <property type="entry name" value="PROTEIN_KINASE_ST"/>
    <property type="match status" value="1"/>
</dbReference>
<evidence type="ECO:0000313" key="3">
    <source>
        <dbReference type="EMBL" id="CZR66030.1"/>
    </source>
</evidence>
<sequence length="817" mass="93038">MRLLEIKNRGEFKFTKNLVEDIPPYAILSHTWGEDDDEVTFQDLMQSAGENKTGYRKIQFCEKQAAKDGLKYIWIDTCCIDKSNSTELGEAIISMFHWYGKANKCYVYLPDVSAHGSEWKSAFRKSRWFTRGWTLQELIAPSSVEFFSKEGEQLGDKISLGQEIYEITGVPIGALQGEPLSLFSISERVSWARNRETKRAEDGAYSLTGIFGIYMSPMYGEGKDGAFDDRTSTGQDEQTVFDLIPRDENTLKIARDELNSRRVKRDPDGNQFLRIGFRPRSKQPGLLVKFGRIFETNDIILRSGWSRQDQCSFDLNRETGELLLHDLSTRQNTQLIDFKTGAVQIRKYPRQCVVLLDREWILVMGYAEFHLKPRKAQDPEAFAEERLSFARQPIPNEYEGTYEEKYEGTLQQLRAADLESLASGYNTRMNTPFQPELGNEIRYTKLKYLGGGSQGSVYKVVDMHTGAHYACKIIQHKRIMGLGIAEKDFKLKIEAQVALLKHLHHDHILKYECSQGWDIDQEINIFQPLCEENFGQRIWNLKSQEERQAATKTMFHDITLGLHYIHTHDPIIIHRDLKPSNILYCRGKYLLGDFGIATTVDNSHSLAGTKYYMAPELWERGDQTTKVDIYGLGAAIIEGLGEFPDLALRPTAWRSWHHFLQNCVKGKSIAPMLADSPDKRPTADQIICTFFPDPLSLATWTQKKPTKLSPQITRPALRKGTNSKRPIVHTKVVKPGVPPQNRYRTRSQSVGALNQTLPNKRKRKTEERLTKMEMRRRIVAAERILGTGEAEAGAGTSNGYHDAKCPNAEGSCTGTGH</sequence>
<dbReference type="GO" id="GO:0005524">
    <property type="term" value="F:ATP binding"/>
    <property type="evidence" value="ECO:0007669"/>
    <property type="project" value="InterPro"/>
</dbReference>
<organism evidence="3 4">
    <name type="scientific">Phialocephala subalpina</name>
    <dbReference type="NCBI Taxonomy" id="576137"/>
    <lineage>
        <taxon>Eukaryota</taxon>
        <taxon>Fungi</taxon>
        <taxon>Dikarya</taxon>
        <taxon>Ascomycota</taxon>
        <taxon>Pezizomycotina</taxon>
        <taxon>Leotiomycetes</taxon>
        <taxon>Helotiales</taxon>
        <taxon>Mollisiaceae</taxon>
        <taxon>Phialocephala</taxon>
        <taxon>Phialocephala fortinii species complex</taxon>
    </lineage>
</organism>
<feature type="domain" description="Protein kinase" evidence="2">
    <location>
        <begin position="443"/>
        <end position="691"/>
    </location>
</feature>